<dbReference type="NCBIfam" id="TIGR01509">
    <property type="entry name" value="HAD-SF-IA-v3"/>
    <property type="match status" value="1"/>
</dbReference>
<dbReference type="NCBIfam" id="TIGR02009">
    <property type="entry name" value="PGMB-YQAB-SF"/>
    <property type="match status" value="1"/>
</dbReference>
<dbReference type="PRINTS" id="PR00413">
    <property type="entry name" value="HADHALOGNASE"/>
</dbReference>
<comment type="similarity">
    <text evidence="1">Belongs to the HAD-like hydrolase superfamily. CbbY/CbbZ/Gph/YieH family.</text>
</comment>
<dbReference type="InterPro" id="IPR023198">
    <property type="entry name" value="PGP-like_dom2"/>
</dbReference>
<dbReference type="InterPro" id="IPR051806">
    <property type="entry name" value="HAD-like_SPP"/>
</dbReference>
<dbReference type="SUPFAM" id="SSF56784">
    <property type="entry name" value="HAD-like"/>
    <property type="match status" value="1"/>
</dbReference>
<dbReference type="Gene3D" id="1.10.150.240">
    <property type="entry name" value="Putative phosphatase, domain 2"/>
    <property type="match status" value="1"/>
</dbReference>
<sequence>MIDLSRYQGIIFDMDGTLVDSMGVHVEAWQVTCREFGYPFDREYHHSLGGVPTAETAVLLNKRYGCKHDPYVVAAFKKKVFDELEDLPALIEDTHIIFQRYIGSKPISVGTGSDRAHATWLLSQHNLLDPLHALVTSDDVAKGKPHPDTFLLAAKKMGIAPENCVVFEDTEMGRQAAVNAGMACIMVINGQVQTGL</sequence>
<keyword evidence="3" id="KW-1185">Reference proteome</keyword>
<dbReference type="CDD" id="cd07505">
    <property type="entry name" value="HAD_BPGM-like"/>
    <property type="match status" value="1"/>
</dbReference>
<dbReference type="EMBL" id="CP008849">
    <property type="protein sequence ID" value="AIF97405.1"/>
    <property type="molecule type" value="Genomic_DNA"/>
</dbReference>
<dbReference type="Gene3D" id="3.40.50.1000">
    <property type="entry name" value="HAD superfamily/HAD-like"/>
    <property type="match status" value="1"/>
</dbReference>
<dbReference type="GO" id="GO:0050308">
    <property type="term" value="F:sugar-phosphatase activity"/>
    <property type="evidence" value="ECO:0007669"/>
    <property type="project" value="TreeGrafter"/>
</dbReference>
<protein>
    <submittedName>
        <fullName evidence="2">Carotenoid dehydrogenase</fullName>
    </submittedName>
</protein>
<dbReference type="eggNOG" id="COG0637">
    <property type="taxonomic scope" value="Bacteria"/>
</dbReference>
<dbReference type="InterPro" id="IPR023214">
    <property type="entry name" value="HAD_sf"/>
</dbReference>
<dbReference type="InterPro" id="IPR041492">
    <property type="entry name" value="HAD_2"/>
</dbReference>
<evidence type="ECO:0000313" key="3">
    <source>
        <dbReference type="Proteomes" id="UP000056090"/>
    </source>
</evidence>
<evidence type="ECO:0000256" key="1">
    <source>
        <dbReference type="ARBA" id="ARBA00006171"/>
    </source>
</evidence>
<dbReference type="RefSeq" id="WP_044055578.1">
    <property type="nucleotide sequence ID" value="NZ_CBCSKJ010000005.1"/>
</dbReference>
<reference evidence="2 3" key="1">
    <citation type="submission" date="2014-06" db="EMBL/GenBank/DDBJ databases">
        <title>Genomes of Alteromonas australica, a world apart.</title>
        <authorList>
            <person name="Gonzaga A."/>
            <person name="Lopez-Perez M."/>
            <person name="Rodriguez-Valera F."/>
        </authorList>
    </citation>
    <scope>NUCLEOTIDE SEQUENCE [LARGE SCALE GENOMIC DNA]</scope>
    <source>
        <strain evidence="2 3">H 17</strain>
    </source>
</reference>
<proteinExistence type="inferred from homology"/>
<dbReference type="Proteomes" id="UP000056090">
    <property type="component" value="Chromosome"/>
</dbReference>
<dbReference type="GeneID" id="78253544"/>
<dbReference type="KEGG" id="aal:EP13_01100"/>
<gene>
    <name evidence="2" type="ORF">EP13_01100</name>
</gene>
<dbReference type="InterPro" id="IPR010976">
    <property type="entry name" value="B-phosphoglucomutase_hydrolase"/>
</dbReference>
<dbReference type="PANTHER" id="PTHR43481:SF4">
    <property type="entry name" value="GLYCEROL-1-PHOSPHATE PHOSPHOHYDROLASE 1-RELATED"/>
    <property type="match status" value="1"/>
</dbReference>
<dbReference type="AlphaFoldDB" id="A0A075NXP1"/>
<dbReference type="InterPro" id="IPR006439">
    <property type="entry name" value="HAD-SF_hydro_IA"/>
</dbReference>
<organism evidence="2 3">
    <name type="scientific">Alteromonas australica</name>
    <dbReference type="NCBI Taxonomy" id="589873"/>
    <lineage>
        <taxon>Bacteria</taxon>
        <taxon>Pseudomonadati</taxon>
        <taxon>Pseudomonadota</taxon>
        <taxon>Gammaproteobacteria</taxon>
        <taxon>Alteromonadales</taxon>
        <taxon>Alteromonadaceae</taxon>
        <taxon>Alteromonas/Salinimonas group</taxon>
        <taxon>Alteromonas</taxon>
    </lineage>
</organism>
<name>A0A075NXP1_9ALTE</name>
<dbReference type="InterPro" id="IPR036412">
    <property type="entry name" value="HAD-like_sf"/>
</dbReference>
<dbReference type="Pfam" id="PF13419">
    <property type="entry name" value="HAD_2"/>
    <property type="match status" value="1"/>
</dbReference>
<evidence type="ECO:0000313" key="2">
    <source>
        <dbReference type="EMBL" id="AIF97405.1"/>
    </source>
</evidence>
<dbReference type="PANTHER" id="PTHR43481">
    <property type="entry name" value="FRUCTOSE-1-PHOSPHATE PHOSPHATASE"/>
    <property type="match status" value="1"/>
</dbReference>
<accession>A0A075NXP1</accession>